<accession>A0ABD1Y732</accession>
<gene>
    <name evidence="1" type="ORF">R1flu_002771</name>
</gene>
<reference evidence="1 2" key="1">
    <citation type="submission" date="2024-09" db="EMBL/GenBank/DDBJ databases">
        <title>Chromosome-scale assembly of Riccia fluitans.</title>
        <authorList>
            <person name="Paukszto L."/>
            <person name="Sawicki J."/>
            <person name="Karawczyk K."/>
            <person name="Piernik-Szablinska J."/>
            <person name="Szczecinska M."/>
            <person name="Mazdziarz M."/>
        </authorList>
    </citation>
    <scope>NUCLEOTIDE SEQUENCE [LARGE SCALE GENOMIC DNA]</scope>
    <source>
        <strain evidence="1">Rf_01</strain>
        <tissue evidence="1">Aerial parts of the thallus</tissue>
    </source>
</reference>
<proteinExistence type="predicted"/>
<evidence type="ECO:0000313" key="2">
    <source>
        <dbReference type="Proteomes" id="UP001605036"/>
    </source>
</evidence>
<protein>
    <recommendedName>
        <fullName evidence="3">Zinc finger PHD-type domain-containing protein</fullName>
    </recommendedName>
</protein>
<sequence length="324" mass="35651">MSGTWRDENVLGDLEKQINERCDGYDRIVCVDGHKLSSGLISLAVPTTSSSMKLPASKEASGVEPDCCSCCGLQNPLSGTMFAAVVLHCSQCGRVVNHWSCKREGCEVFLWSKARQSYVCVECALSECKVAAYDKIDTSLLSLSLSLELYYKSKRRLISEEGDKLLELWKKAKVSADVEFARMAAKEAASVAYRATETADFLWSSAARTEAAARTMMAELARNQARTRARISIPVMPSEASSISSAFPHHLLPMPLSHDGQIEDMSRISIGSDPSMQQPSSMNDKWITELTGSKFSYPDKRRTSLLSLTAKRDNQPISVQMLIG</sequence>
<name>A0ABD1Y732_9MARC</name>
<dbReference type="AlphaFoldDB" id="A0ABD1Y732"/>
<comment type="caution">
    <text evidence="1">The sequence shown here is derived from an EMBL/GenBank/DDBJ whole genome shotgun (WGS) entry which is preliminary data.</text>
</comment>
<keyword evidence="2" id="KW-1185">Reference proteome</keyword>
<organism evidence="1 2">
    <name type="scientific">Riccia fluitans</name>
    <dbReference type="NCBI Taxonomy" id="41844"/>
    <lineage>
        <taxon>Eukaryota</taxon>
        <taxon>Viridiplantae</taxon>
        <taxon>Streptophyta</taxon>
        <taxon>Embryophyta</taxon>
        <taxon>Marchantiophyta</taxon>
        <taxon>Marchantiopsida</taxon>
        <taxon>Marchantiidae</taxon>
        <taxon>Marchantiales</taxon>
        <taxon>Ricciaceae</taxon>
        <taxon>Riccia</taxon>
    </lineage>
</organism>
<dbReference type="EMBL" id="JBHFFA010000006">
    <property type="protein sequence ID" value="KAL2622566.1"/>
    <property type="molecule type" value="Genomic_DNA"/>
</dbReference>
<evidence type="ECO:0000313" key="1">
    <source>
        <dbReference type="EMBL" id="KAL2622566.1"/>
    </source>
</evidence>
<evidence type="ECO:0008006" key="3">
    <source>
        <dbReference type="Google" id="ProtNLM"/>
    </source>
</evidence>
<dbReference type="Proteomes" id="UP001605036">
    <property type="component" value="Unassembled WGS sequence"/>
</dbReference>